<accession>A0AA90NIU5</accession>
<proteinExistence type="predicted"/>
<evidence type="ECO:0000313" key="2">
    <source>
        <dbReference type="EMBL" id="MDP0399221.1"/>
    </source>
</evidence>
<dbReference type="EMBL" id="JAUTIX010000005">
    <property type="protein sequence ID" value="MDP0399221.1"/>
    <property type="molecule type" value="Genomic_DNA"/>
</dbReference>
<name>A0AA90NIU5_9ACTN</name>
<feature type="region of interest" description="Disordered" evidence="1">
    <location>
        <begin position="158"/>
        <end position="180"/>
    </location>
</feature>
<protein>
    <submittedName>
        <fullName evidence="2">Uncharacterized protein</fullName>
    </submittedName>
</protein>
<sequence length="180" mass="20145">MSKQCEGAPARGDVVGVTDTPEGTEIRLHEHPVTYIVSATPAEGGPAITRLTVQADDGAAVDYPTVRAIPLRRLAATAARRAIRELHAAGIDTGRETRKEVERRPETADDRAFLIAQLVHAAQEQGRTVRRYVQDQTGYSPATIDRLIRRAKDERWLDDHDLLSRPQPRQRDHTTEDRDR</sequence>
<reference evidence="2" key="1">
    <citation type="submission" date="2023-08" db="EMBL/GenBank/DDBJ databases">
        <title>The draft genome of Tsukamurella strandjordii strain 050030.</title>
        <authorList>
            <person name="Zhao F."/>
            <person name="Feng Y."/>
            <person name="Zong Z."/>
        </authorList>
    </citation>
    <scope>NUCLEOTIDE SEQUENCE</scope>
    <source>
        <strain evidence="2">050030</strain>
    </source>
</reference>
<keyword evidence="3" id="KW-1185">Reference proteome</keyword>
<dbReference type="Proteomes" id="UP001178281">
    <property type="component" value="Unassembled WGS sequence"/>
</dbReference>
<dbReference type="AlphaFoldDB" id="A0AA90NIU5"/>
<comment type="caution">
    <text evidence="2">The sequence shown here is derived from an EMBL/GenBank/DDBJ whole genome shotgun (WGS) entry which is preliminary data.</text>
</comment>
<evidence type="ECO:0000313" key="3">
    <source>
        <dbReference type="Proteomes" id="UP001178281"/>
    </source>
</evidence>
<dbReference type="RefSeq" id="WP_305111930.1">
    <property type="nucleotide sequence ID" value="NZ_JAUTIX010000005.1"/>
</dbReference>
<organism evidence="2 3">
    <name type="scientific">Tsukamurella strandjordii</name>
    <dbReference type="NCBI Taxonomy" id="147577"/>
    <lineage>
        <taxon>Bacteria</taxon>
        <taxon>Bacillati</taxon>
        <taxon>Actinomycetota</taxon>
        <taxon>Actinomycetes</taxon>
        <taxon>Mycobacteriales</taxon>
        <taxon>Tsukamurellaceae</taxon>
        <taxon>Tsukamurella</taxon>
    </lineage>
</organism>
<gene>
    <name evidence="2" type="ORF">Q7X28_14925</name>
</gene>
<evidence type="ECO:0000256" key="1">
    <source>
        <dbReference type="SAM" id="MobiDB-lite"/>
    </source>
</evidence>